<dbReference type="Gene3D" id="2.170.270.10">
    <property type="entry name" value="SET domain"/>
    <property type="match status" value="1"/>
</dbReference>
<feature type="chain" id="PRO_5001822662" description="SET domain-containing protein" evidence="1">
    <location>
        <begin position="19"/>
        <end position="72"/>
    </location>
</feature>
<reference evidence="3" key="1">
    <citation type="journal article" date="2015" name="Nat. Plants">
        <title>Genome expansion of Arabis alpina linked with retrotransposition and reduced symmetric DNA methylation.</title>
        <authorList>
            <person name="Willing E.M."/>
            <person name="Rawat V."/>
            <person name="Mandakova T."/>
            <person name="Maumus F."/>
            <person name="James G.V."/>
            <person name="Nordstroem K.J."/>
            <person name="Becker C."/>
            <person name="Warthmann N."/>
            <person name="Chica C."/>
            <person name="Szarzynska B."/>
            <person name="Zytnicki M."/>
            <person name="Albani M.C."/>
            <person name="Kiefer C."/>
            <person name="Bergonzi S."/>
            <person name="Castaings L."/>
            <person name="Mateos J.L."/>
            <person name="Berns M.C."/>
            <person name="Bujdoso N."/>
            <person name="Piofczyk T."/>
            <person name="de Lorenzo L."/>
            <person name="Barrero-Sicilia C."/>
            <person name="Mateos I."/>
            <person name="Piednoel M."/>
            <person name="Hagmann J."/>
            <person name="Chen-Min-Tao R."/>
            <person name="Iglesias-Fernandez R."/>
            <person name="Schuster S.C."/>
            <person name="Alonso-Blanco C."/>
            <person name="Roudier F."/>
            <person name="Carbonero P."/>
            <person name="Paz-Ares J."/>
            <person name="Davis S.J."/>
            <person name="Pecinka A."/>
            <person name="Quesneville H."/>
            <person name="Colot V."/>
            <person name="Lysak M.A."/>
            <person name="Weigel D."/>
            <person name="Coupland G."/>
            <person name="Schneeberger K."/>
        </authorList>
    </citation>
    <scope>NUCLEOTIDE SEQUENCE [LARGE SCALE GENOMIC DNA]</scope>
    <source>
        <strain evidence="3">cv. Pajares</strain>
    </source>
</reference>
<feature type="signal peptide" evidence="1">
    <location>
        <begin position="1"/>
        <end position="18"/>
    </location>
</feature>
<keyword evidence="3" id="KW-1185">Reference proteome</keyword>
<dbReference type="Proteomes" id="UP000029120">
    <property type="component" value="Chromosome 4"/>
</dbReference>
<keyword evidence="1" id="KW-0732">Signal</keyword>
<accession>A0A087H1M3</accession>
<evidence type="ECO:0000256" key="1">
    <source>
        <dbReference type="SAM" id="SignalP"/>
    </source>
</evidence>
<dbReference type="EMBL" id="CM002872">
    <property type="protein sequence ID" value="KFK36025.1"/>
    <property type="molecule type" value="Genomic_DNA"/>
</dbReference>
<dbReference type="AlphaFoldDB" id="A0A087H1M3"/>
<evidence type="ECO:0008006" key="4">
    <source>
        <dbReference type="Google" id="ProtNLM"/>
    </source>
</evidence>
<dbReference type="InterPro" id="IPR046341">
    <property type="entry name" value="SET_dom_sf"/>
</dbReference>
<sequence>MLLLRNLNLLLSMLPSQRELYTGVSQKGILVGLKIVRDEKKSWCLFVDQFIKKGQFICEYAGHRKERVENHG</sequence>
<proteinExistence type="predicted"/>
<dbReference type="SUPFAM" id="SSF82199">
    <property type="entry name" value="SET domain"/>
    <property type="match status" value="1"/>
</dbReference>
<evidence type="ECO:0000313" key="3">
    <source>
        <dbReference type="Proteomes" id="UP000029120"/>
    </source>
</evidence>
<dbReference type="Gramene" id="KFK36025">
    <property type="protein sequence ID" value="KFK36025"/>
    <property type="gene ID" value="AALP_AA4G068100"/>
</dbReference>
<dbReference type="eggNOG" id="KOG1082">
    <property type="taxonomic scope" value="Eukaryota"/>
</dbReference>
<dbReference type="OrthoDB" id="5792673at2759"/>
<evidence type="ECO:0000313" key="2">
    <source>
        <dbReference type="EMBL" id="KFK36025.1"/>
    </source>
</evidence>
<name>A0A087H1M3_ARAAL</name>
<gene>
    <name evidence="2" type="ordered locus">AALP_Aa4g068100</name>
</gene>
<organism evidence="2 3">
    <name type="scientific">Arabis alpina</name>
    <name type="common">Alpine rock-cress</name>
    <dbReference type="NCBI Taxonomy" id="50452"/>
    <lineage>
        <taxon>Eukaryota</taxon>
        <taxon>Viridiplantae</taxon>
        <taxon>Streptophyta</taxon>
        <taxon>Embryophyta</taxon>
        <taxon>Tracheophyta</taxon>
        <taxon>Spermatophyta</taxon>
        <taxon>Magnoliopsida</taxon>
        <taxon>eudicotyledons</taxon>
        <taxon>Gunneridae</taxon>
        <taxon>Pentapetalae</taxon>
        <taxon>rosids</taxon>
        <taxon>malvids</taxon>
        <taxon>Brassicales</taxon>
        <taxon>Brassicaceae</taxon>
        <taxon>Arabideae</taxon>
        <taxon>Arabis</taxon>
    </lineage>
</organism>
<protein>
    <recommendedName>
        <fullName evidence="4">SET domain-containing protein</fullName>
    </recommendedName>
</protein>